<feature type="domain" description="CusB-like beta-barrel" evidence="2">
    <location>
        <begin position="210"/>
        <end position="281"/>
    </location>
</feature>
<evidence type="ECO:0000259" key="2">
    <source>
        <dbReference type="Pfam" id="PF25954"/>
    </source>
</evidence>
<keyword evidence="4" id="KW-1185">Reference proteome</keyword>
<dbReference type="Gene3D" id="2.40.50.100">
    <property type="match status" value="1"/>
</dbReference>
<dbReference type="EMBL" id="SOBT01000008">
    <property type="protein sequence ID" value="TDU32162.1"/>
    <property type="molecule type" value="Genomic_DNA"/>
</dbReference>
<sequence length="372" mass="38875">MVEDPAPSMHRNRASPYVVALLLVPVLLAANGCKKKEGPPAAVEEIARAVTVAQVELRAIRGNAEAVGLLVPREEAAVSSELSGYRVAEVLVEEGAIVREGQVLARLDDTLLRPRIEQARASAEQARAEAQRVNGLDGTGILSDEDIAQRRSQARIADAQLSDLTTQAGQMTLRAPVAGVVLERNVRPGSVASAGGDPMFRIARDRLIELDAEISEASLAGISVGSKARVSLPAGLAFDGEVRLISPRIDPQTKLGRVRVRLPVDEALRAGGFAQATFEAASQPVPSVPEKAIQFEASGPQLTVIGDDNRATRMPVRTGARGSGFVELLEGPPVGARVALGGGAFLLDGDLVDPGMVKPLPPAAAPSPTPSP</sequence>
<dbReference type="InterPro" id="IPR058792">
    <property type="entry name" value="Beta-barrel_RND_2"/>
</dbReference>
<accession>A0A4R7PEF4</accession>
<dbReference type="Gene3D" id="2.40.420.20">
    <property type="match status" value="1"/>
</dbReference>
<dbReference type="GO" id="GO:1990281">
    <property type="term" value="C:efflux pump complex"/>
    <property type="evidence" value="ECO:0007669"/>
    <property type="project" value="TreeGrafter"/>
</dbReference>
<organism evidence="3 4">
    <name type="scientific">Panacagrimonas perspica</name>
    <dbReference type="NCBI Taxonomy" id="381431"/>
    <lineage>
        <taxon>Bacteria</taxon>
        <taxon>Pseudomonadati</taxon>
        <taxon>Pseudomonadota</taxon>
        <taxon>Gammaproteobacteria</taxon>
        <taxon>Nevskiales</taxon>
        <taxon>Nevskiaceae</taxon>
        <taxon>Panacagrimonas</taxon>
    </lineage>
</organism>
<dbReference type="PANTHER" id="PTHR30469:SF15">
    <property type="entry name" value="HLYD FAMILY OF SECRETION PROTEINS"/>
    <property type="match status" value="1"/>
</dbReference>
<protein>
    <submittedName>
        <fullName evidence="3">HlyD family secretion protein</fullName>
    </submittedName>
</protein>
<dbReference type="SUPFAM" id="SSF111369">
    <property type="entry name" value="HlyD-like secretion proteins"/>
    <property type="match status" value="1"/>
</dbReference>
<comment type="caution">
    <text evidence="3">The sequence shown here is derived from an EMBL/GenBank/DDBJ whole genome shotgun (WGS) entry which is preliminary data.</text>
</comment>
<dbReference type="Gene3D" id="1.10.287.470">
    <property type="entry name" value="Helix hairpin bin"/>
    <property type="match status" value="1"/>
</dbReference>
<proteinExistence type="inferred from homology"/>
<evidence type="ECO:0000256" key="1">
    <source>
        <dbReference type="ARBA" id="ARBA00009477"/>
    </source>
</evidence>
<dbReference type="Pfam" id="PF25954">
    <property type="entry name" value="Beta-barrel_RND_2"/>
    <property type="match status" value="1"/>
</dbReference>
<comment type="similarity">
    <text evidence="1">Belongs to the membrane fusion protein (MFP) (TC 8.A.1) family.</text>
</comment>
<dbReference type="GO" id="GO:0015562">
    <property type="term" value="F:efflux transmembrane transporter activity"/>
    <property type="evidence" value="ECO:0007669"/>
    <property type="project" value="TreeGrafter"/>
</dbReference>
<dbReference type="Gene3D" id="2.40.30.170">
    <property type="match status" value="1"/>
</dbReference>
<dbReference type="NCBIfam" id="TIGR01730">
    <property type="entry name" value="RND_mfp"/>
    <property type="match status" value="1"/>
</dbReference>
<dbReference type="Proteomes" id="UP000295341">
    <property type="component" value="Unassembled WGS sequence"/>
</dbReference>
<dbReference type="PANTHER" id="PTHR30469">
    <property type="entry name" value="MULTIDRUG RESISTANCE PROTEIN MDTA"/>
    <property type="match status" value="1"/>
</dbReference>
<reference evidence="3 4" key="1">
    <citation type="submission" date="2019-03" db="EMBL/GenBank/DDBJ databases">
        <title>Genomic Encyclopedia of Type Strains, Phase IV (KMG-IV): sequencing the most valuable type-strain genomes for metagenomic binning, comparative biology and taxonomic classification.</title>
        <authorList>
            <person name="Goeker M."/>
        </authorList>
    </citation>
    <scope>NUCLEOTIDE SEQUENCE [LARGE SCALE GENOMIC DNA]</scope>
    <source>
        <strain evidence="3 4">DSM 26377</strain>
    </source>
</reference>
<dbReference type="RefSeq" id="WP_210772616.1">
    <property type="nucleotide sequence ID" value="NZ_MWIN01000030.1"/>
</dbReference>
<evidence type="ECO:0000313" key="4">
    <source>
        <dbReference type="Proteomes" id="UP000295341"/>
    </source>
</evidence>
<gene>
    <name evidence="3" type="ORF">DFR24_1551</name>
</gene>
<evidence type="ECO:0000313" key="3">
    <source>
        <dbReference type="EMBL" id="TDU32162.1"/>
    </source>
</evidence>
<name>A0A4R7PEF4_9GAMM</name>
<dbReference type="AlphaFoldDB" id="A0A4R7PEF4"/>
<dbReference type="InterPro" id="IPR006143">
    <property type="entry name" value="RND_pump_MFP"/>
</dbReference>